<dbReference type="SUPFAM" id="SSF103473">
    <property type="entry name" value="MFS general substrate transporter"/>
    <property type="match status" value="1"/>
</dbReference>
<feature type="transmembrane region" description="Helical" evidence="7">
    <location>
        <begin position="361"/>
        <end position="385"/>
    </location>
</feature>
<dbReference type="Gene3D" id="1.20.1250.20">
    <property type="entry name" value="MFS general substrate transporter like domains"/>
    <property type="match status" value="1"/>
</dbReference>
<evidence type="ECO:0000256" key="1">
    <source>
        <dbReference type="ARBA" id="ARBA00004651"/>
    </source>
</evidence>
<evidence type="ECO:0000256" key="2">
    <source>
        <dbReference type="ARBA" id="ARBA00022475"/>
    </source>
</evidence>
<sequence length="535" mass="54628">MGRARRLARERISRRLAAVLPPATADQRGWLGGPGRVARRVLPREVRLPGRAGVHPDPRPASRRAGLLHGGRARADVGDPRAVRRCGAAQLRAGRRRAVPGARPAGPRRATPVVGAGAGAALAGPRHGRVSREVVVPVGLDDSAVGVHTRPFRCLLGAWAFSSVGDGVRSAALPLFTAVSTRDPVAVSVVAAATVLPWLLVALPAGAMVDRWRLRNTLAVAHVFRSAVTLVLAGLIFADGAGVVVLAICGFLLSSAETFADSASQSLLVSFAGPADLERANGRLVSVETVGVQIAGPLAAAALFAWDPALCFAIDAIALGCAAVLLIGVPSRAGAARERSSLRADVLAGLRFLVRHRALRTIVGVVGLTALLTSGINVVAFLYAIESLAVPAAAVPTLLVCTALGTLLATHVAVRLSNRLGSGTVMVGGLLVLAAGIGVLGAVQVAGAAWLAYFVMGFGAGSWNVLSAANRQRLTPGPMMGRVTSAHRVLAWGLMPLGAALAGPIADATSMRTVIIGAAVLTAAIALAAAPRLRG</sequence>
<dbReference type="InterPro" id="IPR011701">
    <property type="entry name" value="MFS"/>
</dbReference>
<dbReference type="PANTHER" id="PTHR23513">
    <property type="entry name" value="INTEGRAL MEMBRANE EFFLUX PROTEIN-RELATED"/>
    <property type="match status" value="1"/>
</dbReference>
<feature type="transmembrane region" description="Helical" evidence="7">
    <location>
        <begin position="227"/>
        <end position="253"/>
    </location>
</feature>
<comment type="caution">
    <text evidence="8">The sequence shown here is derived from an EMBL/GenBank/DDBJ whole genome shotgun (WGS) entry which is preliminary data.</text>
</comment>
<feature type="region of interest" description="Disordered" evidence="6">
    <location>
        <begin position="94"/>
        <end position="113"/>
    </location>
</feature>
<keyword evidence="2" id="KW-1003">Cell membrane</keyword>
<dbReference type="Pfam" id="PF07690">
    <property type="entry name" value="MFS_1"/>
    <property type="match status" value="1"/>
</dbReference>
<feature type="transmembrane region" description="Helical" evidence="7">
    <location>
        <begin position="284"/>
        <end position="306"/>
    </location>
</feature>
<dbReference type="Proteomes" id="UP000323946">
    <property type="component" value="Unassembled WGS sequence"/>
</dbReference>
<evidence type="ECO:0000256" key="4">
    <source>
        <dbReference type="ARBA" id="ARBA00022989"/>
    </source>
</evidence>
<gene>
    <name evidence="8" type="ORF">F1721_13320</name>
</gene>
<feature type="transmembrane region" description="Helical" evidence="7">
    <location>
        <begin position="489"/>
        <end position="506"/>
    </location>
</feature>
<feature type="transmembrane region" description="Helical" evidence="7">
    <location>
        <begin position="512"/>
        <end position="530"/>
    </location>
</feature>
<feature type="transmembrane region" description="Helical" evidence="7">
    <location>
        <begin position="185"/>
        <end position="207"/>
    </location>
</feature>
<evidence type="ECO:0000256" key="3">
    <source>
        <dbReference type="ARBA" id="ARBA00022692"/>
    </source>
</evidence>
<comment type="subcellular location">
    <subcellularLocation>
        <location evidence="1">Cell membrane</location>
        <topology evidence="1">Multi-pass membrane protein</topology>
    </subcellularLocation>
</comment>
<feature type="transmembrane region" description="Helical" evidence="7">
    <location>
        <begin position="391"/>
        <end position="413"/>
    </location>
</feature>
<evidence type="ECO:0000256" key="6">
    <source>
        <dbReference type="SAM" id="MobiDB-lite"/>
    </source>
</evidence>
<feature type="transmembrane region" description="Helical" evidence="7">
    <location>
        <begin position="425"/>
        <end position="444"/>
    </location>
</feature>
<accession>A0A5M7BYI4</accession>
<dbReference type="PANTHER" id="PTHR23513:SF6">
    <property type="entry name" value="MAJOR FACILITATOR SUPERFAMILY ASSOCIATED DOMAIN-CONTAINING PROTEIN"/>
    <property type="match status" value="1"/>
</dbReference>
<keyword evidence="4 7" id="KW-1133">Transmembrane helix</keyword>
<dbReference type="AlphaFoldDB" id="A0A5M7BYI4"/>
<dbReference type="GO" id="GO:0005886">
    <property type="term" value="C:plasma membrane"/>
    <property type="evidence" value="ECO:0007669"/>
    <property type="project" value="UniProtKB-SubCell"/>
</dbReference>
<dbReference type="GO" id="GO:0022857">
    <property type="term" value="F:transmembrane transporter activity"/>
    <property type="evidence" value="ECO:0007669"/>
    <property type="project" value="InterPro"/>
</dbReference>
<evidence type="ECO:0000256" key="7">
    <source>
        <dbReference type="SAM" id="Phobius"/>
    </source>
</evidence>
<keyword evidence="5 7" id="KW-0472">Membrane</keyword>
<evidence type="ECO:0000313" key="9">
    <source>
        <dbReference type="Proteomes" id="UP000323946"/>
    </source>
</evidence>
<evidence type="ECO:0000313" key="8">
    <source>
        <dbReference type="EMBL" id="KAA5833287.1"/>
    </source>
</evidence>
<keyword evidence="9" id="KW-1185">Reference proteome</keyword>
<evidence type="ECO:0000256" key="5">
    <source>
        <dbReference type="ARBA" id="ARBA00023136"/>
    </source>
</evidence>
<feature type="transmembrane region" description="Helical" evidence="7">
    <location>
        <begin position="450"/>
        <end position="469"/>
    </location>
</feature>
<feature type="compositionally biased region" description="Low complexity" evidence="6">
    <location>
        <begin position="99"/>
        <end position="113"/>
    </location>
</feature>
<feature type="transmembrane region" description="Helical" evidence="7">
    <location>
        <begin position="312"/>
        <end position="329"/>
    </location>
</feature>
<dbReference type="InterPro" id="IPR036259">
    <property type="entry name" value="MFS_trans_sf"/>
</dbReference>
<proteinExistence type="predicted"/>
<keyword evidence="3 7" id="KW-0812">Transmembrane</keyword>
<organism evidence="8 9">
    <name type="scientific">Saccharopolyspora hirsuta</name>
    <dbReference type="NCBI Taxonomy" id="1837"/>
    <lineage>
        <taxon>Bacteria</taxon>
        <taxon>Bacillati</taxon>
        <taxon>Actinomycetota</taxon>
        <taxon>Actinomycetes</taxon>
        <taxon>Pseudonocardiales</taxon>
        <taxon>Pseudonocardiaceae</taxon>
        <taxon>Saccharopolyspora</taxon>
    </lineage>
</organism>
<reference evidence="8 9" key="1">
    <citation type="submission" date="2019-09" db="EMBL/GenBank/DDBJ databases">
        <title>Draft genome sequence of the thermophilic Saccharopolyspora hirsuta VKM Ac-666T.</title>
        <authorList>
            <person name="Lobastova T.G."/>
            <person name="Fokina V."/>
            <person name="Bragin E.Y."/>
            <person name="Shtratnikova V.Y."/>
            <person name="Starodumova I.P."/>
            <person name="Tarlachkov S.V."/>
            <person name="Donova M.V."/>
        </authorList>
    </citation>
    <scope>NUCLEOTIDE SEQUENCE [LARGE SCALE GENOMIC DNA]</scope>
    <source>
        <strain evidence="8 9">VKM Ac-666</strain>
    </source>
</reference>
<name>A0A5M7BYI4_SACHI</name>
<protein>
    <submittedName>
        <fullName evidence="8">MFS transporter</fullName>
    </submittedName>
</protein>
<dbReference type="CDD" id="cd06173">
    <property type="entry name" value="MFS_MefA_like"/>
    <property type="match status" value="1"/>
</dbReference>
<dbReference type="OrthoDB" id="145388at2"/>
<dbReference type="EMBL" id="VWPH01000006">
    <property type="protein sequence ID" value="KAA5833287.1"/>
    <property type="molecule type" value="Genomic_DNA"/>
</dbReference>